<evidence type="ECO:0000313" key="3">
    <source>
        <dbReference type="Proteomes" id="UP000019678"/>
    </source>
</evidence>
<name>A0A017T462_9BACT</name>
<feature type="region of interest" description="Disordered" evidence="1">
    <location>
        <begin position="1"/>
        <end position="21"/>
    </location>
</feature>
<accession>A0A017T462</accession>
<organism evidence="2 3">
    <name type="scientific">Chondromyces apiculatus DSM 436</name>
    <dbReference type="NCBI Taxonomy" id="1192034"/>
    <lineage>
        <taxon>Bacteria</taxon>
        <taxon>Pseudomonadati</taxon>
        <taxon>Myxococcota</taxon>
        <taxon>Polyangia</taxon>
        <taxon>Polyangiales</taxon>
        <taxon>Polyangiaceae</taxon>
        <taxon>Chondromyces</taxon>
    </lineage>
</organism>
<sequence length="419" mass="45621">MQDFFTPPPNGAEEDPSLPRGSLVVTIRDAQDRPIPGAPIRLDILHSSVARGDSRERKNAVGDDTGSARFDGLGAGSAITYRVSTTRGPATFSAPPFPLGDQAGKRAVVHAYDATENLDQVFVLSQGSVFLALRDDAIVVEQSVTLGNLDATAWMADFTIKLPEGFKALNREDPTTDVRLDEVHQVGVALRGTVAPGRHDLRFRYNVPLERSARQTIRIEPSPRLAQTQVIAEAAKNMGLEVIGFPDAQRTELRNGMKVLFSEQRAQRQSGGLKTLVITLSGLPTPPPGRWVAIGLAAIAVLGSLAFVVQKKEGSDTPDDNAQRDLLEAHDALLNEFVELERARKREDIGPRTYARVREALLDALARIVTRLEETAKIPESPEPQAALSPEPAPRARRPRRDDKGSTRPRSGRDPESSP</sequence>
<dbReference type="STRING" id="1192034.CAP_5371"/>
<evidence type="ECO:0000313" key="2">
    <source>
        <dbReference type="EMBL" id="EYF03580.1"/>
    </source>
</evidence>
<feature type="region of interest" description="Disordered" evidence="1">
    <location>
        <begin position="374"/>
        <end position="419"/>
    </location>
</feature>
<keyword evidence="3" id="KW-1185">Reference proteome</keyword>
<dbReference type="EMBL" id="ASRX01000044">
    <property type="protein sequence ID" value="EYF03580.1"/>
    <property type="molecule type" value="Genomic_DNA"/>
</dbReference>
<dbReference type="AlphaFoldDB" id="A0A017T462"/>
<reference evidence="2 3" key="1">
    <citation type="submission" date="2013-05" db="EMBL/GenBank/DDBJ databases">
        <title>Genome assembly of Chondromyces apiculatus DSM 436.</title>
        <authorList>
            <person name="Sharma G."/>
            <person name="Khatri I."/>
            <person name="Kaur C."/>
            <person name="Mayilraj S."/>
            <person name="Subramanian S."/>
        </authorList>
    </citation>
    <scope>NUCLEOTIDE SEQUENCE [LARGE SCALE GENOMIC DNA]</scope>
    <source>
        <strain evidence="2 3">DSM 436</strain>
    </source>
</reference>
<protein>
    <submittedName>
        <fullName evidence="2">Uncharacterized protein</fullName>
    </submittedName>
</protein>
<feature type="compositionally biased region" description="Basic and acidic residues" evidence="1">
    <location>
        <begin position="400"/>
        <end position="419"/>
    </location>
</feature>
<evidence type="ECO:0000256" key="1">
    <source>
        <dbReference type="SAM" id="MobiDB-lite"/>
    </source>
</evidence>
<proteinExistence type="predicted"/>
<feature type="compositionally biased region" description="Pro residues" evidence="1">
    <location>
        <begin position="1"/>
        <end position="10"/>
    </location>
</feature>
<dbReference type="Proteomes" id="UP000019678">
    <property type="component" value="Unassembled WGS sequence"/>
</dbReference>
<gene>
    <name evidence="2" type="ORF">CAP_5371</name>
</gene>
<comment type="caution">
    <text evidence="2">The sequence shown here is derived from an EMBL/GenBank/DDBJ whole genome shotgun (WGS) entry which is preliminary data.</text>
</comment>